<accession>A0A397UTH3</accession>
<comment type="caution">
    <text evidence="2">The sequence shown here is derived from an EMBL/GenBank/DDBJ whole genome shotgun (WGS) entry which is preliminary data.</text>
</comment>
<dbReference type="AlphaFoldDB" id="A0A397UTH3"/>
<organism evidence="2 3">
    <name type="scientific">Gigaspora rosea</name>
    <dbReference type="NCBI Taxonomy" id="44941"/>
    <lineage>
        <taxon>Eukaryota</taxon>
        <taxon>Fungi</taxon>
        <taxon>Fungi incertae sedis</taxon>
        <taxon>Mucoromycota</taxon>
        <taxon>Glomeromycotina</taxon>
        <taxon>Glomeromycetes</taxon>
        <taxon>Diversisporales</taxon>
        <taxon>Gigasporaceae</taxon>
        <taxon>Gigaspora</taxon>
    </lineage>
</organism>
<feature type="signal peptide" evidence="1">
    <location>
        <begin position="1"/>
        <end position="21"/>
    </location>
</feature>
<sequence>MKIFPIITVLISVNLLNVINGFIPDLHNITKRDWIYFPCNDDIRDENNYCCSGDGGIVHVKYKFSDKECVYATEKNCHGGYGGDSVFLCPWKQCYNPGPSGRCECVWA</sequence>
<feature type="chain" id="PRO_5017372897" evidence="1">
    <location>
        <begin position="22"/>
        <end position="108"/>
    </location>
</feature>
<protein>
    <submittedName>
        <fullName evidence="2">Uncharacterized protein</fullName>
    </submittedName>
</protein>
<evidence type="ECO:0000313" key="3">
    <source>
        <dbReference type="Proteomes" id="UP000266673"/>
    </source>
</evidence>
<keyword evidence="1" id="KW-0732">Signal</keyword>
<dbReference type="EMBL" id="QKWP01000915">
    <property type="protein sequence ID" value="RIB13524.1"/>
    <property type="molecule type" value="Genomic_DNA"/>
</dbReference>
<evidence type="ECO:0000313" key="2">
    <source>
        <dbReference type="EMBL" id="RIB13524.1"/>
    </source>
</evidence>
<proteinExistence type="predicted"/>
<keyword evidence="3" id="KW-1185">Reference proteome</keyword>
<dbReference type="Proteomes" id="UP000266673">
    <property type="component" value="Unassembled WGS sequence"/>
</dbReference>
<reference evidence="2 3" key="1">
    <citation type="submission" date="2018-06" db="EMBL/GenBank/DDBJ databases">
        <title>Comparative genomics reveals the genomic features of Rhizophagus irregularis, R. cerebriforme, R. diaphanum and Gigaspora rosea, and their symbiotic lifestyle signature.</title>
        <authorList>
            <person name="Morin E."/>
            <person name="San Clemente H."/>
            <person name="Chen E.C.H."/>
            <person name="De La Providencia I."/>
            <person name="Hainaut M."/>
            <person name="Kuo A."/>
            <person name="Kohler A."/>
            <person name="Murat C."/>
            <person name="Tang N."/>
            <person name="Roy S."/>
            <person name="Loubradou J."/>
            <person name="Henrissat B."/>
            <person name="Grigoriev I.V."/>
            <person name="Corradi N."/>
            <person name="Roux C."/>
            <person name="Martin F.M."/>
        </authorList>
    </citation>
    <scope>NUCLEOTIDE SEQUENCE [LARGE SCALE GENOMIC DNA]</scope>
    <source>
        <strain evidence="2 3">DAOM 194757</strain>
    </source>
</reference>
<name>A0A397UTH3_9GLOM</name>
<evidence type="ECO:0000256" key="1">
    <source>
        <dbReference type="SAM" id="SignalP"/>
    </source>
</evidence>
<gene>
    <name evidence="2" type="ORF">C2G38_2197580</name>
</gene>